<protein>
    <submittedName>
        <fullName evidence="3">NAD-dependent epimerase/dehydratase family protein</fullName>
    </submittedName>
</protein>
<comment type="caution">
    <text evidence="3">The sequence shown here is derived from an EMBL/GenBank/DDBJ whole genome shotgun (WGS) entry which is preliminary data.</text>
</comment>
<name>A0A7J3ZIX6_9CREN</name>
<dbReference type="Gene3D" id="3.90.25.10">
    <property type="entry name" value="UDP-galactose 4-epimerase, domain 1"/>
    <property type="match status" value="1"/>
</dbReference>
<evidence type="ECO:0000256" key="1">
    <source>
        <dbReference type="ARBA" id="ARBA00007637"/>
    </source>
</evidence>
<evidence type="ECO:0000259" key="2">
    <source>
        <dbReference type="SMART" id="SM00822"/>
    </source>
</evidence>
<dbReference type="AlphaFoldDB" id="A0A7J3ZIX6"/>
<dbReference type="InterPro" id="IPR036291">
    <property type="entry name" value="NAD(P)-bd_dom_sf"/>
</dbReference>
<dbReference type="SMART" id="SM00822">
    <property type="entry name" value="PKS_KR"/>
    <property type="match status" value="1"/>
</dbReference>
<accession>A0A7J3ZIX6</accession>
<dbReference type="Gene3D" id="3.40.50.720">
    <property type="entry name" value="NAD(P)-binding Rossmann-like Domain"/>
    <property type="match status" value="1"/>
</dbReference>
<gene>
    <name evidence="3" type="ORF">ENM78_01220</name>
</gene>
<comment type="similarity">
    <text evidence="1">Belongs to the NAD(P)-dependent epimerase/dehydratase family.</text>
</comment>
<organism evidence="3">
    <name type="scientific">Fervidicoccus fontis</name>
    <dbReference type="NCBI Taxonomy" id="683846"/>
    <lineage>
        <taxon>Archaea</taxon>
        <taxon>Thermoproteota</taxon>
        <taxon>Thermoprotei</taxon>
        <taxon>Fervidicoccales</taxon>
        <taxon>Fervidicoccaceae</taxon>
        <taxon>Fervidicoccus</taxon>
    </lineage>
</organism>
<sequence>MVEAVVVTGGAGFIGSHTVEALASSGAIERVVVLDSLYSGSLENLKRVSRRRAVLVRLDISMHARRLVEEVRGAAGNLRVSGVVHLAAVVGVDEAWADPRRALETNVAGTLNVLELARVLDAERFVYASSAAVYGEPKYTPIDEMHPLEPSSLYGETKLAGEKLVWAYARRYDIKPIALRYFNVYGPRMRDGTYAGVIYRFLKALLRGERPVVYGDGNQTRDFVYVEDVARANLMALQKRYVGAVNIASGRETSIRELYGIVCRLLGRFVAPEHRSPRGEDVRRSAASIRSAESALGWKPLTSLESGLRKTVEYYAR</sequence>
<dbReference type="Pfam" id="PF01370">
    <property type="entry name" value="Epimerase"/>
    <property type="match status" value="1"/>
</dbReference>
<evidence type="ECO:0000313" key="3">
    <source>
        <dbReference type="EMBL" id="HHQ80076.1"/>
    </source>
</evidence>
<proteinExistence type="inferred from homology"/>
<dbReference type="SUPFAM" id="SSF51735">
    <property type="entry name" value="NAD(P)-binding Rossmann-fold domains"/>
    <property type="match status" value="1"/>
</dbReference>
<reference evidence="3" key="1">
    <citation type="journal article" date="2020" name="mSystems">
        <title>Genome- and Community-Level Interaction Insights into Carbon Utilization and Element Cycling Functions of Hydrothermarchaeota in Hydrothermal Sediment.</title>
        <authorList>
            <person name="Zhou Z."/>
            <person name="Liu Y."/>
            <person name="Xu W."/>
            <person name="Pan J."/>
            <person name="Luo Z.H."/>
            <person name="Li M."/>
        </authorList>
    </citation>
    <scope>NUCLEOTIDE SEQUENCE [LARGE SCALE GENOMIC DNA]</scope>
    <source>
        <strain evidence="3">SpSt-1116</strain>
    </source>
</reference>
<dbReference type="EMBL" id="DRZC01000019">
    <property type="protein sequence ID" value="HHQ80076.1"/>
    <property type="molecule type" value="Genomic_DNA"/>
</dbReference>
<dbReference type="InterPro" id="IPR057326">
    <property type="entry name" value="KR_dom"/>
</dbReference>
<feature type="domain" description="Ketoreductase" evidence="2">
    <location>
        <begin position="3"/>
        <end position="145"/>
    </location>
</feature>
<dbReference type="PANTHER" id="PTHR43000">
    <property type="entry name" value="DTDP-D-GLUCOSE 4,6-DEHYDRATASE-RELATED"/>
    <property type="match status" value="1"/>
</dbReference>
<dbReference type="InterPro" id="IPR001509">
    <property type="entry name" value="Epimerase_deHydtase"/>
</dbReference>